<keyword evidence="1" id="KW-0614">Plasmid</keyword>
<organism evidence="1">
    <name type="scientific">Leclercia adecarboxylata</name>
    <dbReference type="NCBI Taxonomy" id="83655"/>
    <lineage>
        <taxon>Bacteria</taxon>
        <taxon>Pseudomonadati</taxon>
        <taxon>Pseudomonadota</taxon>
        <taxon>Gammaproteobacteria</taxon>
        <taxon>Enterobacterales</taxon>
        <taxon>Enterobacteriaceae</taxon>
        <taxon>Leclercia</taxon>
    </lineage>
</organism>
<reference evidence="1" key="1">
    <citation type="submission" date="2018-09" db="EMBL/GenBank/DDBJ databases">
        <authorList>
            <person name="Yuan Q."/>
            <person name="Jiang X."/>
            <person name="Jing Y."/>
            <person name="Cheng Q."/>
            <person name="Zhou D."/>
        </authorList>
    </citation>
    <scope>NUCLEOTIDE SEQUENCE</scope>
    <source>
        <strain evidence="1">150707804</strain>
        <plasmid evidence="1">p707804-3FII</plasmid>
    </source>
</reference>
<name>A0A482LZG6_9ENTR</name>
<accession>A0A482LZG6</accession>
<protein>
    <submittedName>
        <fullName evidence="1">Uncharacterized protein</fullName>
    </submittedName>
</protein>
<evidence type="ECO:0000313" key="1">
    <source>
        <dbReference type="EMBL" id="QBQ66491.1"/>
    </source>
</evidence>
<dbReference type="EMBL" id="MH909329">
    <property type="protein sequence ID" value="QBQ66491.1"/>
    <property type="molecule type" value="Genomic_DNA"/>
</dbReference>
<dbReference type="AlphaFoldDB" id="A0A482LZG6"/>
<proteinExistence type="predicted"/>
<sequence>MRPGYSEVTAYAVTARSCRGFFRPDVALRAAADKSGRH</sequence>
<geneLocation type="plasmid" evidence="1">
    <name>p707804-3FII</name>
</geneLocation>